<sequence>MREVSKTKRQVPGIVTTASSTMQPVCLGSITIFGSDDDVRRWRHVGAEQGLTDDLNIAVFLITFYEKHKDAVTSATYSWCKASLSLTCATNSHSSQFRGNGSALQ</sequence>
<protein>
    <submittedName>
        <fullName evidence="1">Uncharacterized protein</fullName>
    </submittedName>
</protein>
<comment type="caution">
    <text evidence="1">The sequence shown here is derived from an EMBL/GenBank/DDBJ whole genome shotgun (WGS) entry which is preliminary data.</text>
</comment>
<name>A0AAN9BL65_9CAEN</name>
<dbReference type="EMBL" id="JBAMIC010000004">
    <property type="protein sequence ID" value="KAK7107385.1"/>
    <property type="molecule type" value="Genomic_DNA"/>
</dbReference>
<accession>A0AAN9BL65</accession>
<reference evidence="1 2" key="1">
    <citation type="submission" date="2024-02" db="EMBL/GenBank/DDBJ databases">
        <title>Chromosome-scale genome assembly of the rough periwinkle Littorina saxatilis.</title>
        <authorList>
            <person name="De Jode A."/>
            <person name="Faria R."/>
            <person name="Formenti G."/>
            <person name="Sims Y."/>
            <person name="Smith T.P."/>
            <person name="Tracey A."/>
            <person name="Wood J.M.D."/>
            <person name="Zagrodzka Z.B."/>
            <person name="Johannesson K."/>
            <person name="Butlin R.K."/>
            <person name="Leder E.H."/>
        </authorList>
    </citation>
    <scope>NUCLEOTIDE SEQUENCE [LARGE SCALE GENOMIC DNA]</scope>
    <source>
        <strain evidence="1">Snail1</strain>
        <tissue evidence="1">Muscle</tissue>
    </source>
</reference>
<keyword evidence="2" id="KW-1185">Reference proteome</keyword>
<evidence type="ECO:0000313" key="1">
    <source>
        <dbReference type="EMBL" id="KAK7107385.1"/>
    </source>
</evidence>
<proteinExistence type="predicted"/>
<dbReference type="AlphaFoldDB" id="A0AAN9BL65"/>
<organism evidence="1 2">
    <name type="scientific">Littorina saxatilis</name>
    <dbReference type="NCBI Taxonomy" id="31220"/>
    <lineage>
        <taxon>Eukaryota</taxon>
        <taxon>Metazoa</taxon>
        <taxon>Spiralia</taxon>
        <taxon>Lophotrochozoa</taxon>
        <taxon>Mollusca</taxon>
        <taxon>Gastropoda</taxon>
        <taxon>Caenogastropoda</taxon>
        <taxon>Littorinimorpha</taxon>
        <taxon>Littorinoidea</taxon>
        <taxon>Littorinidae</taxon>
        <taxon>Littorina</taxon>
    </lineage>
</organism>
<evidence type="ECO:0000313" key="2">
    <source>
        <dbReference type="Proteomes" id="UP001374579"/>
    </source>
</evidence>
<dbReference type="Proteomes" id="UP001374579">
    <property type="component" value="Unassembled WGS sequence"/>
</dbReference>
<gene>
    <name evidence="1" type="ORF">V1264_015323</name>
</gene>